<proteinExistence type="predicted"/>
<evidence type="ECO:0000259" key="1">
    <source>
        <dbReference type="Pfam" id="PF12937"/>
    </source>
</evidence>
<comment type="caution">
    <text evidence="3">The sequence shown here is derived from an EMBL/GenBank/DDBJ whole genome shotgun (WGS) entry which is preliminary data.</text>
</comment>
<protein>
    <recommendedName>
        <fullName evidence="5">F-box domain-containing protein</fullName>
    </recommendedName>
</protein>
<evidence type="ECO:0000259" key="2">
    <source>
        <dbReference type="Pfam" id="PF24969"/>
    </source>
</evidence>
<dbReference type="EMBL" id="ML996111">
    <property type="protein sequence ID" value="KAF2738063.1"/>
    <property type="molecule type" value="Genomic_DNA"/>
</dbReference>
<dbReference type="InterPro" id="IPR032675">
    <property type="entry name" value="LRR_dom_sf"/>
</dbReference>
<feature type="domain" description="F-box" evidence="1">
    <location>
        <begin position="5"/>
        <end position="49"/>
    </location>
</feature>
<dbReference type="InterPro" id="IPR056867">
    <property type="entry name" value="LRR_15"/>
</dbReference>
<dbReference type="Pfam" id="PF12937">
    <property type="entry name" value="F-box-like"/>
    <property type="match status" value="1"/>
</dbReference>
<dbReference type="OrthoDB" id="5130616at2759"/>
<evidence type="ECO:0008006" key="5">
    <source>
        <dbReference type="Google" id="ProtNLM"/>
    </source>
</evidence>
<dbReference type="Proteomes" id="UP000799444">
    <property type="component" value="Unassembled WGS sequence"/>
</dbReference>
<evidence type="ECO:0000313" key="3">
    <source>
        <dbReference type="EMBL" id="KAF2738063.1"/>
    </source>
</evidence>
<gene>
    <name evidence="3" type="ORF">EJ04DRAFT_574049</name>
</gene>
<dbReference type="Pfam" id="PF24969">
    <property type="entry name" value="LRR_15"/>
    <property type="match status" value="1"/>
</dbReference>
<evidence type="ECO:0000313" key="4">
    <source>
        <dbReference type="Proteomes" id="UP000799444"/>
    </source>
</evidence>
<reference evidence="3" key="1">
    <citation type="journal article" date="2020" name="Stud. Mycol.">
        <title>101 Dothideomycetes genomes: a test case for predicting lifestyles and emergence of pathogens.</title>
        <authorList>
            <person name="Haridas S."/>
            <person name="Albert R."/>
            <person name="Binder M."/>
            <person name="Bloem J."/>
            <person name="Labutti K."/>
            <person name="Salamov A."/>
            <person name="Andreopoulos B."/>
            <person name="Baker S."/>
            <person name="Barry K."/>
            <person name="Bills G."/>
            <person name="Bluhm B."/>
            <person name="Cannon C."/>
            <person name="Castanera R."/>
            <person name="Culley D."/>
            <person name="Daum C."/>
            <person name="Ezra D."/>
            <person name="Gonzalez J."/>
            <person name="Henrissat B."/>
            <person name="Kuo A."/>
            <person name="Liang C."/>
            <person name="Lipzen A."/>
            <person name="Lutzoni F."/>
            <person name="Magnuson J."/>
            <person name="Mondo S."/>
            <person name="Nolan M."/>
            <person name="Ohm R."/>
            <person name="Pangilinan J."/>
            <person name="Park H.-J."/>
            <person name="Ramirez L."/>
            <person name="Alfaro M."/>
            <person name="Sun H."/>
            <person name="Tritt A."/>
            <person name="Yoshinaga Y."/>
            <person name="Zwiers L.-H."/>
            <person name="Turgeon B."/>
            <person name="Goodwin S."/>
            <person name="Spatafora J."/>
            <person name="Crous P."/>
            <person name="Grigoriev I."/>
        </authorList>
    </citation>
    <scope>NUCLEOTIDE SEQUENCE</scope>
    <source>
        <strain evidence="3">CBS 125425</strain>
    </source>
</reference>
<keyword evidence="4" id="KW-1185">Reference proteome</keyword>
<dbReference type="Gene3D" id="3.80.10.10">
    <property type="entry name" value="Ribonuclease Inhibitor"/>
    <property type="match status" value="1"/>
</dbReference>
<organism evidence="3 4">
    <name type="scientific">Polyplosphaeria fusca</name>
    <dbReference type="NCBI Taxonomy" id="682080"/>
    <lineage>
        <taxon>Eukaryota</taxon>
        <taxon>Fungi</taxon>
        <taxon>Dikarya</taxon>
        <taxon>Ascomycota</taxon>
        <taxon>Pezizomycotina</taxon>
        <taxon>Dothideomycetes</taxon>
        <taxon>Pleosporomycetidae</taxon>
        <taxon>Pleosporales</taxon>
        <taxon>Tetraplosphaeriaceae</taxon>
        <taxon>Polyplosphaeria</taxon>
    </lineage>
</organism>
<dbReference type="AlphaFoldDB" id="A0A9P4R280"/>
<feature type="domain" description="Leucine-rich repeat" evidence="2">
    <location>
        <begin position="54"/>
        <end position="407"/>
    </location>
</feature>
<sequence length="486" mass="54863">MAAVPSLPVELTSRILELVDSKSTLLNAALCSQQWYDIATPHLYNHVHLAGDDSEGAVTAAVKLFLRKPDLAAYVHHLAVRPAIDNGPIDQNENITLSEALAQAGDLDDMFKDAIAHDSRCDKDQIRLLNNARNADGLLALLIPRLSNLETLDLETPISPGCVQRMLQFAGANEERFAEEPALAHLHSLVWVYDDNKYGGNIIANPLLLPSMRSLFLHRIGSGDEEVDEELQNIGHGTSACTHIEMKDCRFNDTDIKNYIAAPKRLSTFIYELGWGHLSYCSPSFAAIRDALECQKDSLEDLWLDYGFDGIEWYAEDTNENDAMKSIRHFSQLKRLRIAGNFVFGASESAENEEEQTRCRRLQEFLPPSLEILHFTHGDDQGEMLYKALEHVLEECNIRTPKLREVVLDTSLPRIKDDGLRLASILRLAESANVNFKLVNNWGDQKYQMYDQRVEHKWGMDEDLEWAECTSGCNSIPIFETVDLQH</sequence>
<accession>A0A9P4R280</accession>
<dbReference type="InterPro" id="IPR001810">
    <property type="entry name" value="F-box_dom"/>
</dbReference>
<name>A0A9P4R280_9PLEO</name>